<comment type="similarity">
    <text evidence="1">Belongs to the AB hydrolase superfamily. AB hydrolase 4 family.</text>
</comment>
<evidence type="ECO:0000259" key="2">
    <source>
        <dbReference type="Pfam" id="PF00561"/>
    </source>
</evidence>
<organism evidence="3 4">
    <name type="scientific">Mycena albidolilacea</name>
    <dbReference type="NCBI Taxonomy" id="1033008"/>
    <lineage>
        <taxon>Eukaryota</taxon>
        <taxon>Fungi</taxon>
        <taxon>Dikarya</taxon>
        <taxon>Basidiomycota</taxon>
        <taxon>Agaricomycotina</taxon>
        <taxon>Agaricomycetes</taxon>
        <taxon>Agaricomycetidae</taxon>
        <taxon>Agaricales</taxon>
        <taxon>Marasmiineae</taxon>
        <taxon>Mycenaceae</taxon>
        <taxon>Mycena</taxon>
    </lineage>
</organism>
<dbReference type="InterPro" id="IPR000073">
    <property type="entry name" value="AB_hydrolase_1"/>
</dbReference>
<evidence type="ECO:0000313" key="3">
    <source>
        <dbReference type="EMBL" id="KAJ7364137.1"/>
    </source>
</evidence>
<dbReference type="PANTHER" id="PTHR10794">
    <property type="entry name" value="ABHYDROLASE DOMAIN-CONTAINING PROTEIN"/>
    <property type="match status" value="1"/>
</dbReference>
<dbReference type="GO" id="GO:0051793">
    <property type="term" value="P:medium-chain fatty acid catabolic process"/>
    <property type="evidence" value="ECO:0007669"/>
    <property type="project" value="TreeGrafter"/>
</dbReference>
<dbReference type="PANTHER" id="PTHR10794:SF63">
    <property type="entry name" value="ALPHA_BETA HYDROLASE 1, ISOFORM A"/>
    <property type="match status" value="1"/>
</dbReference>
<evidence type="ECO:0000256" key="1">
    <source>
        <dbReference type="ARBA" id="ARBA00010884"/>
    </source>
</evidence>
<dbReference type="EMBL" id="JARIHO010000003">
    <property type="protein sequence ID" value="KAJ7364137.1"/>
    <property type="molecule type" value="Genomic_DNA"/>
</dbReference>
<dbReference type="Gene3D" id="3.40.50.1820">
    <property type="entry name" value="alpha/beta hydrolase"/>
    <property type="match status" value="1"/>
</dbReference>
<dbReference type="Pfam" id="PF00561">
    <property type="entry name" value="Abhydrolase_1"/>
    <property type="match status" value="1"/>
</dbReference>
<keyword evidence="4" id="KW-1185">Reference proteome</keyword>
<dbReference type="GO" id="GO:0047372">
    <property type="term" value="F:monoacylglycerol lipase activity"/>
    <property type="evidence" value="ECO:0007669"/>
    <property type="project" value="TreeGrafter"/>
</dbReference>
<comment type="caution">
    <text evidence="3">The sequence shown here is derived from an EMBL/GenBank/DDBJ whole genome shotgun (WGS) entry which is preliminary data.</text>
</comment>
<evidence type="ECO:0000313" key="4">
    <source>
        <dbReference type="Proteomes" id="UP001218218"/>
    </source>
</evidence>
<dbReference type="InterPro" id="IPR029058">
    <property type="entry name" value="AB_hydrolase_fold"/>
</dbReference>
<proteinExistence type="inferred from homology"/>
<sequence>MLRFKKPNDEVQVQETKTALGVTHAKFVRRQRPGKTPKLHFAPEPAHVFLQPENGEKVSISLQELVQSRCQSLYSKFRPAPWLFNAHLQTLYSVLGDFSKTDQVQYQRRLVRLLDGGTLGLDFVPANPSTVRDDAPIIVVQHGLTGGSHEPYIRAVLAPACSPVEQGGLGYRAVVVNFRGCSGVPLTSPKFYTAAQTDDLRQGLMYISKLYPKAPLLGLGFSIGGNVLARYLAEEGVNSLICSACILGCPWDIKTNNDCLLRSKLGRFYLRGMGDNVMTLIRRHHKTFLDDPTTAKAAHTVLQLKKPTLTDFDHIFTCYVSDTPPFPFPDVHEYYTWAGSHKVADQIRVPCLTINAADDPVVQHVQMSSGQNGHIVSVLTAMGGHLGWFKSKRKRWTTKPVLEWMHLFGTELVRDPVELSLSTDDAGYLRAPRWPNLGCKEVPGGGLLDGNRPESQLLQGL</sequence>
<gene>
    <name evidence="3" type="ORF">DFH08DRAFT_838410</name>
</gene>
<name>A0AAD7ANI9_9AGAR</name>
<accession>A0AAD7ANI9</accession>
<dbReference type="GO" id="GO:0008126">
    <property type="term" value="F:acetylesterase activity"/>
    <property type="evidence" value="ECO:0007669"/>
    <property type="project" value="TreeGrafter"/>
</dbReference>
<reference evidence="3" key="1">
    <citation type="submission" date="2023-03" db="EMBL/GenBank/DDBJ databases">
        <title>Massive genome expansion in bonnet fungi (Mycena s.s.) driven by repeated elements and novel gene families across ecological guilds.</title>
        <authorList>
            <consortium name="Lawrence Berkeley National Laboratory"/>
            <person name="Harder C.B."/>
            <person name="Miyauchi S."/>
            <person name="Viragh M."/>
            <person name="Kuo A."/>
            <person name="Thoen E."/>
            <person name="Andreopoulos B."/>
            <person name="Lu D."/>
            <person name="Skrede I."/>
            <person name="Drula E."/>
            <person name="Henrissat B."/>
            <person name="Morin E."/>
            <person name="Kohler A."/>
            <person name="Barry K."/>
            <person name="LaButti K."/>
            <person name="Morin E."/>
            <person name="Salamov A."/>
            <person name="Lipzen A."/>
            <person name="Mereny Z."/>
            <person name="Hegedus B."/>
            <person name="Baldrian P."/>
            <person name="Stursova M."/>
            <person name="Weitz H."/>
            <person name="Taylor A."/>
            <person name="Grigoriev I.V."/>
            <person name="Nagy L.G."/>
            <person name="Martin F."/>
            <person name="Kauserud H."/>
        </authorList>
    </citation>
    <scope>NUCLEOTIDE SEQUENCE</scope>
    <source>
        <strain evidence="3">CBHHK002</strain>
    </source>
</reference>
<feature type="domain" description="AB hydrolase-1" evidence="2">
    <location>
        <begin position="136"/>
        <end position="254"/>
    </location>
</feature>
<dbReference type="AlphaFoldDB" id="A0AAD7ANI9"/>
<dbReference type="InterPro" id="IPR050960">
    <property type="entry name" value="AB_hydrolase_4_sf"/>
</dbReference>
<protein>
    <submittedName>
        <fullName evidence="3">AB-hydrolase YheT</fullName>
    </submittedName>
</protein>
<dbReference type="SUPFAM" id="SSF53474">
    <property type="entry name" value="alpha/beta-Hydrolases"/>
    <property type="match status" value="1"/>
</dbReference>
<dbReference type="Proteomes" id="UP001218218">
    <property type="component" value="Unassembled WGS sequence"/>
</dbReference>
<dbReference type="GO" id="GO:0051792">
    <property type="term" value="P:medium-chain fatty acid biosynthetic process"/>
    <property type="evidence" value="ECO:0007669"/>
    <property type="project" value="TreeGrafter"/>
</dbReference>